<dbReference type="GO" id="GO:0008962">
    <property type="term" value="F:phosphatidylglycerophosphatase activity"/>
    <property type="evidence" value="ECO:0007669"/>
    <property type="project" value="InterPro"/>
</dbReference>
<dbReference type="Gene3D" id="3.40.50.1000">
    <property type="entry name" value="HAD superfamily/HAD-like"/>
    <property type="match status" value="1"/>
</dbReference>
<name>A0A1F4Q1M1_UNCSA</name>
<dbReference type="SUPFAM" id="SSF56784">
    <property type="entry name" value="HAD-like"/>
    <property type="match status" value="1"/>
</dbReference>
<accession>A0A1F4Q1M1</accession>
<dbReference type="InterPro" id="IPR036412">
    <property type="entry name" value="HAD-like_sf"/>
</dbReference>
<proteinExistence type="predicted"/>
<dbReference type="EMBL" id="METM01000021">
    <property type="protein sequence ID" value="OGB89769.1"/>
    <property type="molecule type" value="Genomic_DNA"/>
</dbReference>
<evidence type="ECO:0000313" key="2">
    <source>
        <dbReference type="Proteomes" id="UP000178724"/>
    </source>
</evidence>
<dbReference type="InterPro" id="IPR010021">
    <property type="entry name" value="PGPP1/Gep4"/>
</dbReference>
<dbReference type="Pfam" id="PF00702">
    <property type="entry name" value="Hydrolase"/>
    <property type="match status" value="1"/>
</dbReference>
<evidence type="ECO:0000313" key="1">
    <source>
        <dbReference type="EMBL" id="OGB89769.1"/>
    </source>
</evidence>
<dbReference type="AlphaFoldDB" id="A0A1F4Q1M1"/>
<protein>
    <recommendedName>
        <fullName evidence="3">HAD family hydrolase</fullName>
    </recommendedName>
</protein>
<dbReference type="NCBIfam" id="TIGR01668">
    <property type="entry name" value="YqeG_hyp_ppase"/>
    <property type="match status" value="1"/>
</dbReference>
<dbReference type="InterPro" id="IPR023214">
    <property type="entry name" value="HAD_sf"/>
</dbReference>
<gene>
    <name evidence="1" type="ORF">A2625_05785</name>
</gene>
<organism evidence="1 2">
    <name type="scientific">candidate division WOR-1 bacterium RIFCSPHIGHO2_01_FULL_53_15</name>
    <dbReference type="NCBI Taxonomy" id="1802564"/>
    <lineage>
        <taxon>Bacteria</taxon>
        <taxon>Bacillati</taxon>
        <taxon>Saganbacteria</taxon>
    </lineage>
</organism>
<evidence type="ECO:0008006" key="3">
    <source>
        <dbReference type="Google" id="ProtNLM"/>
    </source>
</evidence>
<dbReference type="Proteomes" id="UP000178724">
    <property type="component" value="Unassembled WGS sequence"/>
</dbReference>
<reference evidence="1 2" key="1">
    <citation type="journal article" date="2016" name="Nat. Commun.">
        <title>Thousands of microbial genomes shed light on interconnected biogeochemical processes in an aquifer system.</title>
        <authorList>
            <person name="Anantharaman K."/>
            <person name="Brown C.T."/>
            <person name="Hug L.A."/>
            <person name="Sharon I."/>
            <person name="Castelle C.J."/>
            <person name="Probst A.J."/>
            <person name="Thomas B.C."/>
            <person name="Singh A."/>
            <person name="Wilkins M.J."/>
            <person name="Karaoz U."/>
            <person name="Brodie E.L."/>
            <person name="Williams K.H."/>
            <person name="Hubbard S.S."/>
            <person name="Banfield J.F."/>
        </authorList>
    </citation>
    <scope>NUCLEOTIDE SEQUENCE [LARGE SCALE GENOMIC DNA]</scope>
</reference>
<sequence>MKALLRPREIVKDIRAIDFGKLKARGIRALILDIDDTLIPKDVNDVVPAVFEWVVSRKEEGFKLCLTSNSRHPLRVKYIGETLGIPSIFMGFKPLPFSFWKSLEILGAKPEETAMIGDQLFMDTLGANILNIYSIFIDHRKEEEFLARKWMRQAEQWVLSRLRRAS</sequence>
<comment type="caution">
    <text evidence="1">The sequence shown here is derived from an EMBL/GenBank/DDBJ whole genome shotgun (WGS) entry which is preliminary data.</text>
</comment>